<name>A0A839STI3_9PROT</name>
<dbReference type="EMBL" id="JACHXA010000002">
    <property type="protein sequence ID" value="MBB3064696.1"/>
    <property type="molecule type" value="Genomic_DNA"/>
</dbReference>
<sequence>MTQELDVIVVNWFAGPLLTQCLTSLKRASSGGVSLSRVIIVDHGSEDGPLDRAVNAEAALQLPLTVLTDHSNPGYGAGANKGARAGSADYLLFLNPDVYLTEQNLTAALDLLRQDSDHRCGIVGIALKDGKGDVTRSCARFPTPGGLLAEALGLPKLWPNRFKSLFMTEWEHSENREVDHVMGAFWLMRRADFERLGGFDETFFMYLEDVDFSYRARAAGLASRFIATTSAQHIGGGTTRRLSQGHRLAFWLDARLTYARKHFNLAGRAVTWSALFLAEPLARLVWALRKGSADRLISVFEGYWIFFTRNRGRDVPPPDKIGTS</sequence>
<comment type="caution">
    <text evidence="2">The sequence shown here is derived from an EMBL/GenBank/DDBJ whole genome shotgun (WGS) entry which is preliminary data.</text>
</comment>
<dbReference type="CDD" id="cd04186">
    <property type="entry name" value="GT_2_like_c"/>
    <property type="match status" value="1"/>
</dbReference>
<dbReference type="Pfam" id="PF00535">
    <property type="entry name" value="Glycos_transf_2"/>
    <property type="match status" value="1"/>
</dbReference>
<dbReference type="SUPFAM" id="SSF53448">
    <property type="entry name" value="Nucleotide-diphospho-sugar transferases"/>
    <property type="match status" value="1"/>
</dbReference>
<reference evidence="2 3" key="1">
    <citation type="submission" date="2020-08" db="EMBL/GenBank/DDBJ databases">
        <title>Genomic Encyclopedia of Type Strains, Phase III (KMG-III): the genomes of soil and plant-associated and newly described type strains.</title>
        <authorList>
            <person name="Whitman W."/>
        </authorList>
    </citation>
    <scope>NUCLEOTIDE SEQUENCE [LARGE SCALE GENOMIC DNA]</scope>
    <source>
        <strain evidence="2 3">CECT 8803</strain>
    </source>
</reference>
<feature type="domain" description="Glycosyltransferase 2-like" evidence="1">
    <location>
        <begin position="7"/>
        <end position="196"/>
    </location>
</feature>
<gene>
    <name evidence="2" type="ORF">FHR98_000968</name>
</gene>
<dbReference type="PANTHER" id="PTHR43179">
    <property type="entry name" value="RHAMNOSYLTRANSFERASE WBBL"/>
    <property type="match status" value="1"/>
</dbReference>
<dbReference type="Proteomes" id="UP000581135">
    <property type="component" value="Unassembled WGS sequence"/>
</dbReference>
<dbReference type="InterPro" id="IPR001173">
    <property type="entry name" value="Glyco_trans_2-like"/>
</dbReference>
<dbReference type="PANTHER" id="PTHR43179:SF7">
    <property type="entry name" value="RHAMNOSYLTRANSFERASE WBBL"/>
    <property type="match status" value="1"/>
</dbReference>
<dbReference type="Gene3D" id="3.90.550.10">
    <property type="entry name" value="Spore Coat Polysaccharide Biosynthesis Protein SpsA, Chain A"/>
    <property type="match status" value="1"/>
</dbReference>
<organism evidence="2 3">
    <name type="scientific">Limibacillus halophilus</name>
    <dbReference type="NCBI Taxonomy" id="1579333"/>
    <lineage>
        <taxon>Bacteria</taxon>
        <taxon>Pseudomonadati</taxon>
        <taxon>Pseudomonadota</taxon>
        <taxon>Alphaproteobacteria</taxon>
        <taxon>Rhodospirillales</taxon>
        <taxon>Rhodovibrionaceae</taxon>
        <taxon>Limibacillus</taxon>
    </lineage>
</organism>
<proteinExistence type="predicted"/>
<dbReference type="AlphaFoldDB" id="A0A839STI3"/>
<evidence type="ECO:0000259" key="1">
    <source>
        <dbReference type="Pfam" id="PF00535"/>
    </source>
</evidence>
<accession>A0A839STI3</accession>
<evidence type="ECO:0000313" key="2">
    <source>
        <dbReference type="EMBL" id="MBB3064696.1"/>
    </source>
</evidence>
<keyword evidence="3" id="KW-1185">Reference proteome</keyword>
<dbReference type="RefSeq" id="WP_183415495.1">
    <property type="nucleotide sequence ID" value="NZ_JACHXA010000002.1"/>
</dbReference>
<evidence type="ECO:0000313" key="3">
    <source>
        <dbReference type="Proteomes" id="UP000581135"/>
    </source>
</evidence>
<dbReference type="InterPro" id="IPR029044">
    <property type="entry name" value="Nucleotide-diphossugar_trans"/>
</dbReference>
<protein>
    <recommendedName>
        <fullName evidence="1">Glycosyltransferase 2-like domain-containing protein</fullName>
    </recommendedName>
</protein>